<dbReference type="EMBL" id="LR796674">
    <property type="protein sequence ID" value="CAB4158645.1"/>
    <property type="molecule type" value="Genomic_DNA"/>
</dbReference>
<gene>
    <name evidence="1" type="ORF">UFOVP714_23</name>
    <name evidence="2" type="ORF">UFOVP864_37</name>
</gene>
<organism evidence="1">
    <name type="scientific">uncultured Caudovirales phage</name>
    <dbReference type="NCBI Taxonomy" id="2100421"/>
    <lineage>
        <taxon>Viruses</taxon>
        <taxon>Duplodnaviria</taxon>
        <taxon>Heunggongvirae</taxon>
        <taxon>Uroviricota</taxon>
        <taxon>Caudoviricetes</taxon>
        <taxon>Peduoviridae</taxon>
        <taxon>Maltschvirus</taxon>
        <taxon>Maltschvirus maltsch</taxon>
    </lineage>
</organism>
<sequence length="56" mass="6287">MILAAEYTSGTNRYPPTLYINRIADGRRSNVAAFTVSGKREARKLAKQQGAEPWNF</sequence>
<accession>A0A6J5NNA8</accession>
<dbReference type="EMBL" id="LR796814">
    <property type="protein sequence ID" value="CAB4167651.1"/>
    <property type="molecule type" value="Genomic_DNA"/>
</dbReference>
<name>A0A6J5NNA8_9CAUD</name>
<protein>
    <submittedName>
        <fullName evidence="1">Uncharacterized protein</fullName>
    </submittedName>
</protein>
<proteinExistence type="predicted"/>
<evidence type="ECO:0000313" key="2">
    <source>
        <dbReference type="EMBL" id="CAB4167651.1"/>
    </source>
</evidence>
<evidence type="ECO:0000313" key="1">
    <source>
        <dbReference type="EMBL" id="CAB4158645.1"/>
    </source>
</evidence>
<reference evidence="1" key="1">
    <citation type="submission" date="2020-04" db="EMBL/GenBank/DDBJ databases">
        <authorList>
            <person name="Chiriac C."/>
            <person name="Salcher M."/>
            <person name="Ghai R."/>
            <person name="Kavagutti S V."/>
        </authorList>
    </citation>
    <scope>NUCLEOTIDE SEQUENCE</scope>
</reference>